<dbReference type="SMART" id="SM00473">
    <property type="entry name" value="PAN_AP"/>
    <property type="match status" value="1"/>
</dbReference>
<keyword evidence="9 15" id="KW-0067">ATP-binding</keyword>
<dbReference type="Pfam" id="PF01453">
    <property type="entry name" value="B_lectin"/>
    <property type="match status" value="1"/>
</dbReference>
<evidence type="ECO:0000256" key="2">
    <source>
        <dbReference type="ARBA" id="ARBA00012513"/>
    </source>
</evidence>
<dbReference type="SMART" id="SM00108">
    <property type="entry name" value="B_lectin"/>
    <property type="match status" value="1"/>
</dbReference>
<dbReference type="Gramene" id="OPUNC04G24060.2">
    <property type="protein sequence ID" value="OPUNC04G24060.2"/>
    <property type="gene ID" value="OPUNC04G24060"/>
</dbReference>
<dbReference type="Pfam" id="PF07714">
    <property type="entry name" value="PK_Tyr_Ser-Thr"/>
    <property type="match status" value="1"/>
</dbReference>
<organism evidence="20">
    <name type="scientific">Oryza punctata</name>
    <name type="common">Red rice</name>
    <dbReference type="NCBI Taxonomy" id="4537"/>
    <lineage>
        <taxon>Eukaryota</taxon>
        <taxon>Viridiplantae</taxon>
        <taxon>Streptophyta</taxon>
        <taxon>Embryophyta</taxon>
        <taxon>Tracheophyta</taxon>
        <taxon>Spermatophyta</taxon>
        <taxon>Magnoliopsida</taxon>
        <taxon>Liliopsida</taxon>
        <taxon>Poales</taxon>
        <taxon>Poaceae</taxon>
        <taxon>BOP clade</taxon>
        <taxon>Oryzoideae</taxon>
        <taxon>Oryzeae</taxon>
        <taxon>Oryzinae</taxon>
        <taxon>Oryza</taxon>
    </lineage>
</organism>
<dbReference type="SMART" id="SM00220">
    <property type="entry name" value="S_TKc"/>
    <property type="match status" value="2"/>
</dbReference>
<dbReference type="SUPFAM" id="SSF51110">
    <property type="entry name" value="alpha-D-mannose-specific plant lectins"/>
    <property type="match status" value="1"/>
</dbReference>
<dbReference type="FunFam" id="1.10.510.10:FF:000724">
    <property type="entry name" value="Serine/threonine-protein kinase"/>
    <property type="match status" value="1"/>
</dbReference>
<evidence type="ECO:0000256" key="3">
    <source>
        <dbReference type="ARBA" id="ARBA00022475"/>
    </source>
</evidence>
<dbReference type="SUPFAM" id="SSF56112">
    <property type="entry name" value="Protein kinase-like (PK-like)"/>
    <property type="match status" value="2"/>
</dbReference>
<dbReference type="PANTHER" id="PTHR27002:SF1044">
    <property type="entry name" value="PROTEIN KINASE SUPERFAMILY PROTEIN"/>
    <property type="match status" value="1"/>
</dbReference>
<dbReference type="InterPro" id="IPR017441">
    <property type="entry name" value="Protein_kinase_ATP_BS"/>
</dbReference>
<reference evidence="20" key="2">
    <citation type="submission" date="2018-05" db="EMBL/GenBank/DDBJ databases">
        <title>OpunRS2 (Oryza punctata Reference Sequence Version 2).</title>
        <authorList>
            <person name="Zhang J."/>
            <person name="Kudrna D."/>
            <person name="Lee S."/>
            <person name="Talag J."/>
            <person name="Welchert J."/>
            <person name="Wing R.A."/>
        </authorList>
    </citation>
    <scope>NUCLEOTIDE SEQUENCE [LARGE SCALE GENOMIC DNA]</scope>
</reference>
<evidence type="ECO:0000313" key="21">
    <source>
        <dbReference type="Proteomes" id="UP000026962"/>
    </source>
</evidence>
<dbReference type="GO" id="GO:0051707">
    <property type="term" value="P:response to other organism"/>
    <property type="evidence" value="ECO:0007669"/>
    <property type="project" value="UniProtKB-ARBA"/>
</dbReference>
<dbReference type="PANTHER" id="PTHR27002">
    <property type="entry name" value="RECEPTOR-LIKE SERINE/THREONINE-PROTEIN KINASE SD1-8"/>
    <property type="match status" value="1"/>
</dbReference>
<evidence type="ECO:0000256" key="5">
    <source>
        <dbReference type="ARBA" id="ARBA00022679"/>
    </source>
</evidence>
<reference evidence="20" key="1">
    <citation type="submission" date="2015-04" db="UniProtKB">
        <authorList>
            <consortium name="EnsemblPlants"/>
        </authorList>
    </citation>
    <scope>IDENTIFICATION</scope>
</reference>
<dbReference type="FunFam" id="1.10.510.10:FF:000467">
    <property type="entry name" value="Liguleless narrow1"/>
    <property type="match status" value="1"/>
</dbReference>
<evidence type="ECO:0000256" key="4">
    <source>
        <dbReference type="ARBA" id="ARBA00022527"/>
    </source>
</evidence>
<proteinExistence type="predicted"/>
<keyword evidence="21" id="KW-1185">Reference proteome</keyword>
<dbReference type="Pfam" id="PF08276">
    <property type="entry name" value="PAN_2"/>
    <property type="match status" value="1"/>
</dbReference>
<dbReference type="EC" id="2.7.11.1" evidence="2"/>
<keyword evidence="5" id="KW-0808">Transferase</keyword>
<evidence type="ECO:0000256" key="11">
    <source>
        <dbReference type="ARBA" id="ARBA00023170"/>
    </source>
</evidence>
<dbReference type="EnsemblPlants" id="OPUNC04G24060.2">
    <property type="protein sequence ID" value="OPUNC04G24060.2"/>
    <property type="gene ID" value="OPUNC04G24060"/>
</dbReference>
<evidence type="ECO:0000256" key="6">
    <source>
        <dbReference type="ARBA" id="ARBA00022729"/>
    </source>
</evidence>
<comment type="subcellular location">
    <subcellularLocation>
        <location evidence="1">Cell membrane</location>
        <topology evidence="1">Single-pass type I membrane protein</topology>
    </subcellularLocation>
</comment>
<evidence type="ECO:0000259" key="19">
    <source>
        <dbReference type="PROSITE" id="PS50948"/>
    </source>
</evidence>
<keyword evidence="10" id="KW-1015">Disulfide bond</keyword>
<dbReference type="Pfam" id="PF00069">
    <property type="entry name" value="Pkinase"/>
    <property type="match status" value="1"/>
</dbReference>
<evidence type="ECO:0000256" key="14">
    <source>
        <dbReference type="ARBA" id="ARBA00048679"/>
    </source>
</evidence>
<dbReference type="GO" id="GO:0004674">
    <property type="term" value="F:protein serine/threonine kinase activity"/>
    <property type="evidence" value="ECO:0007669"/>
    <property type="project" value="UniProtKB-KW"/>
</dbReference>
<dbReference type="Gene3D" id="3.30.200.20">
    <property type="entry name" value="Phosphorylase Kinase, domain 1"/>
    <property type="match status" value="2"/>
</dbReference>
<evidence type="ECO:0000256" key="8">
    <source>
        <dbReference type="ARBA" id="ARBA00022777"/>
    </source>
</evidence>
<dbReference type="InterPro" id="IPR000719">
    <property type="entry name" value="Prot_kinase_dom"/>
</dbReference>
<protein>
    <recommendedName>
        <fullName evidence="2">non-specific serine/threonine protein kinase</fullName>
        <ecNumber evidence="2">2.7.11.1</ecNumber>
    </recommendedName>
</protein>
<dbReference type="InterPro" id="IPR008271">
    <property type="entry name" value="Ser/Thr_kinase_AS"/>
</dbReference>
<feature type="compositionally biased region" description="Polar residues" evidence="16">
    <location>
        <begin position="1132"/>
        <end position="1141"/>
    </location>
</feature>
<dbReference type="FunFam" id="2.90.10.10:FF:000005">
    <property type="entry name" value="G-type lectin S-receptor-like serine/threonine-protein kinase"/>
    <property type="match status" value="1"/>
</dbReference>
<dbReference type="FunFam" id="3.30.200.20:FF:000591">
    <property type="entry name" value="Serine/threonine-protein kinase"/>
    <property type="match status" value="1"/>
</dbReference>
<dbReference type="PROSITE" id="PS00107">
    <property type="entry name" value="PROTEIN_KINASE_ATP"/>
    <property type="match status" value="1"/>
</dbReference>
<accession>A0A0E0KVP3</accession>
<keyword evidence="7 15" id="KW-0547">Nucleotide-binding</keyword>
<comment type="catalytic activity">
    <reaction evidence="13">
        <text>L-threonyl-[protein] + ATP = O-phospho-L-threonyl-[protein] + ADP + H(+)</text>
        <dbReference type="Rhea" id="RHEA:46608"/>
        <dbReference type="Rhea" id="RHEA-COMP:11060"/>
        <dbReference type="Rhea" id="RHEA-COMP:11605"/>
        <dbReference type="ChEBI" id="CHEBI:15378"/>
        <dbReference type="ChEBI" id="CHEBI:30013"/>
        <dbReference type="ChEBI" id="CHEBI:30616"/>
        <dbReference type="ChEBI" id="CHEBI:61977"/>
        <dbReference type="ChEBI" id="CHEBI:456216"/>
        <dbReference type="EC" id="2.7.11.1"/>
    </reaction>
</comment>
<comment type="catalytic activity">
    <reaction evidence="14">
        <text>L-seryl-[protein] + ATP = O-phospho-L-seryl-[protein] + ADP + H(+)</text>
        <dbReference type="Rhea" id="RHEA:17989"/>
        <dbReference type="Rhea" id="RHEA-COMP:9863"/>
        <dbReference type="Rhea" id="RHEA-COMP:11604"/>
        <dbReference type="ChEBI" id="CHEBI:15378"/>
        <dbReference type="ChEBI" id="CHEBI:29999"/>
        <dbReference type="ChEBI" id="CHEBI:30616"/>
        <dbReference type="ChEBI" id="CHEBI:83421"/>
        <dbReference type="ChEBI" id="CHEBI:456216"/>
        <dbReference type="EC" id="2.7.11.1"/>
    </reaction>
</comment>
<feature type="domain" description="Protein kinase" evidence="17">
    <location>
        <begin position="70"/>
        <end position="347"/>
    </location>
</feature>
<evidence type="ECO:0000313" key="20">
    <source>
        <dbReference type="EnsemblPlants" id="OPUNC04G24060.2"/>
    </source>
</evidence>
<evidence type="ECO:0000256" key="13">
    <source>
        <dbReference type="ARBA" id="ARBA00047899"/>
    </source>
</evidence>
<dbReference type="FunFam" id="3.30.200.20:FF:000195">
    <property type="entry name" value="G-type lectin S-receptor-like serine/threonine-protein kinase"/>
    <property type="match status" value="1"/>
</dbReference>
<dbReference type="Gene3D" id="2.90.10.10">
    <property type="entry name" value="Bulb-type lectin domain"/>
    <property type="match status" value="1"/>
</dbReference>
<evidence type="ECO:0000259" key="17">
    <source>
        <dbReference type="PROSITE" id="PS50011"/>
    </source>
</evidence>
<feature type="region of interest" description="Disordered" evidence="16">
    <location>
        <begin position="1106"/>
        <end position="1141"/>
    </location>
</feature>
<dbReference type="AlphaFoldDB" id="A0A0E0KVP3"/>
<dbReference type="Proteomes" id="UP000026962">
    <property type="component" value="Chromosome 4"/>
</dbReference>
<evidence type="ECO:0000259" key="18">
    <source>
        <dbReference type="PROSITE" id="PS50927"/>
    </source>
</evidence>
<dbReference type="CDD" id="cd14066">
    <property type="entry name" value="STKc_IRAK"/>
    <property type="match status" value="1"/>
</dbReference>
<dbReference type="InterPro" id="IPR003609">
    <property type="entry name" value="Pan_app"/>
</dbReference>
<evidence type="ECO:0000256" key="12">
    <source>
        <dbReference type="ARBA" id="ARBA00023180"/>
    </source>
</evidence>
<evidence type="ECO:0000256" key="9">
    <source>
        <dbReference type="ARBA" id="ARBA00022840"/>
    </source>
</evidence>
<evidence type="ECO:0000256" key="16">
    <source>
        <dbReference type="SAM" id="MobiDB-lite"/>
    </source>
</evidence>
<dbReference type="PROSITE" id="PS50948">
    <property type="entry name" value="PAN"/>
    <property type="match status" value="1"/>
</dbReference>
<dbReference type="HOGENOM" id="CLU_000288_16_1_1"/>
<keyword evidence="11" id="KW-0675">Receptor</keyword>
<dbReference type="GO" id="GO:0005886">
    <property type="term" value="C:plasma membrane"/>
    <property type="evidence" value="ECO:0007669"/>
    <property type="project" value="UniProtKB-SubCell"/>
</dbReference>
<dbReference type="InterPro" id="IPR000858">
    <property type="entry name" value="S_locus_glycoprot_dom"/>
</dbReference>
<dbReference type="PROSITE" id="PS00108">
    <property type="entry name" value="PROTEIN_KINASE_ST"/>
    <property type="match status" value="2"/>
</dbReference>
<dbReference type="Pfam" id="PF00954">
    <property type="entry name" value="S_locus_glycop"/>
    <property type="match status" value="1"/>
</dbReference>
<evidence type="ECO:0000256" key="7">
    <source>
        <dbReference type="ARBA" id="ARBA00022741"/>
    </source>
</evidence>
<dbReference type="PROSITE" id="PS50011">
    <property type="entry name" value="PROTEIN_KINASE_DOM"/>
    <property type="match status" value="2"/>
</dbReference>
<dbReference type="PROSITE" id="PS50927">
    <property type="entry name" value="BULB_LECTIN"/>
    <property type="match status" value="1"/>
</dbReference>
<evidence type="ECO:0000256" key="1">
    <source>
        <dbReference type="ARBA" id="ARBA00004251"/>
    </source>
</evidence>
<dbReference type="InterPro" id="IPR036426">
    <property type="entry name" value="Bulb-type_lectin_dom_sf"/>
</dbReference>
<dbReference type="InterPro" id="IPR001480">
    <property type="entry name" value="Bulb-type_lectin_dom"/>
</dbReference>
<feature type="domain" description="Protein kinase" evidence="17">
    <location>
        <begin position="832"/>
        <end position="1128"/>
    </location>
</feature>
<keyword evidence="3" id="KW-1003">Cell membrane</keyword>
<dbReference type="Gene3D" id="1.10.510.10">
    <property type="entry name" value="Transferase(Phosphotransferase) domain 1"/>
    <property type="match status" value="2"/>
</dbReference>
<dbReference type="InterPro" id="IPR001245">
    <property type="entry name" value="Ser-Thr/Tyr_kinase_cat_dom"/>
</dbReference>
<sequence length="1141" mass="125535">MEGEGPAGRRRRWLGRSDPLHRTRRIQGPRLITKEAGLPADEVIFRSDSVKSAVLSSPLVEFITVYSATNNFSNKLGGGGFGPVYKGVLPDGQEIAVKRLSNSSGQGLEEFKNEVIVLSKLQHRNLVRLFGCCVHGEEKMLLYEYMPNKSLDSFIFDESKRLVFGWKLRYKIIQGIGRGLLYLHQDSRLKIIHRDLKASNILLDDDFNPKISDFGMARIFGEHQLQALTHRIVGTYGYISPEYAMEGKFSEKSDIFSFGVLILEIVSGRRNSSFVDEEWSMNLLGYAWTLWKEGIVSELIDPLMGTICSYDEVCRCIQVGLLCVQELPGDRPSMSLVLRMLSGDVTLTAPKQAAFFVGRVPLDDNDTGSGNQLTQSPNLLHLFAFFFFLSVQTSAAAGVADKLDKGQNITDGQTLVSSGGGSYTLGFFSPGKSTKRYLGIWFTVSRDTVYWVANRDRPLDDNSGVLLLNDDGSQLVLLDGSRRTVWSASLAAAAASTAVVQLLDSGNLVVRNGSGSDAYLWQSFDQPSDTLLPGMKMGKSLWSGQEWFITAWRSADDPSPGDYRRTLTTEGLPELVLWRGGATKVYRTGPWNGRFFNGVPEASNYSDKFPLLVTSSEREVSYGSTPTPGAPLTRVVVNYTGVVERLVWDASSRAWQRFFQGPRDPCDNYARCGPFGLCDADAAATSFCGCVVGFTAASPSAWALRNTSGGCRRNVALDCAAGGRTTTDKFKVVRGVKLPDTHSASVDMGATAEECERRCLGNCSCVAYAAADINGGGCVIWADDIVDLRYVDRGQDLYLRLAKAEFDVIPDNPSMGVASVNLATIKSITENFSQNCLIGEGGFSTVYKGVQSDGRMVAVKRLKQSALTNKGKKDFAREVAVMAGLHHGSLLRLLAYCNEGNERILIYAYMKNRSLDNHIFGPLTRRANLHWRLRLDIIQAIAKGVAYLHEGPDGSVIHRDLKLSNILLDDELKPKIADFGTAKLFVADQSGQTLVVSQGYASPEYALRGEMTLKCDVYSFGVVLLETLSGVRNGSMQTLLPQAWRLWEHGNLIDLLDPAMARPASDDDAELLYDLERCINIGLLCIQDMADDRPTMSEVVAMLTSRTSQMEQPKRPTLDSRAAMRPLRQTDVLGSTTTDLT</sequence>
<feature type="domain" description="Apple" evidence="19">
    <location>
        <begin position="719"/>
        <end position="802"/>
    </location>
</feature>
<keyword evidence="4" id="KW-0723">Serine/threonine-protein kinase</keyword>
<keyword evidence="12" id="KW-0325">Glycoprotein</keyword>
<keyword evidence="8" id="KW-0418">Kinase</keyword>
<evidence type="ECO:0000256" key="10">
    <source>
        <dbReference type="ARBA" id="ARBA00023157"/>
    </source>
</evidence>
<evidence type="ECO:0000256" key="15">
    <source>
        <dbReference type="PROSITE-ProRule" id="PRU10141"/>
    </source>
</evidence>
<dbReference type="GO" id="GO:0005524">
    <property type="term" value="F:ATP binding"/>
    <property type="evidence" value="ECO:0007669"/>
    <property type="project" value="UniProtKB-UniRule"/>
</dbReference>
<feature type="domain" description="Bulb-type lectin" evidence="18">
    <location>
        <begin position="400"/>
        <end position="523"/>
    </location>
</feature>
<keyword evidence="6" id="KW-0732">Signal</keyword>
<dbReference type="InterPro" id="IPR011009">
    <property type="entry name" value="Kinase-like_dom_sf"/>
</dbReference>
<dbReference type="GO" id="GO:0048544">
    <property type="term" value="P:recognition of pollen"/>
    <property type="evidence" value="ECO:0007669"/>
    <property type="project" value="InterPro"/>
</dbReference>
<feature type="binding site" evidence="15">
    <location>
        <position position="860"/>
    </location>
    <ligand>
        <name>ATP</name>
        <dbReference type="ChEBI" id="CHEBI:30616"/>
    </ligand>
</feature>
<feature type="region of interest" description="Disordered" evidence="16">
    <location>
        <begin position="1"/>
        <end position="20"/>
    </location>
</feature>
<keyword evidence="3" id="KW-0472">Membrane</keyword>
<dbReference type="CDD" id="cd00028">
    <property type="entry name" value="B_lectin"/>
    <property type="match status" value="1"/>
</dbReference>
<dbReference type="CDD" id="cd01098">
    <property type="entry name" value="PAN_AP_plant"/>
    <property type="match status" value="1"/>
</dbReference>
<name>A0A0E0KVP3_ORYPU</name>